<dbReference type="Pfam" id="PF01040">
    <property type="entry name" value="UbiA"/>
    <property type="match status" value="1"/>
</dbReference>
<dbReference type="GO" id="GO:0042371">
    <property type="term" value="P:vitamin K biosynthetic process"/>
    <property type="evidence" value="ECO:0007669"/>
    <property type="project" value="TreeGrafter"/>
</dbReference>
<evidence type="ECO:0000313" key="9">
    <source>
        <dbReference type="EMBL" id="OAB77697.1"/>
    </source>
</evidence>
<evidence type="ECO:0000256" key="1">
    <source>
        <dbReference type="ARBA" id="ARBA00004141"/>
    </source>
</evidence>
<feature type="transmembrane region" description="Helical" evidence="8">
    <location>
        <begin position="287"/>
        <end position="305"/>
    </location>
</feature>
<dbReference type="OrthoDB" id="9767568at2"/>
<dbReference type="PANTHER" id="PTHR13929">
    <property type="entry name" value="1,4-DIHYDROXY-2-NAPHTHOATE OCTAPRENYLTRANSFERASE"/>
    <property type="match status" value="1"/>
</dbReference>
<dbReference type="PIRSF" id="PIRSF005355">
    <property type="entry name" value="UBIAD1"/>
    <property type="match status" value="1"/>
</dbReference>
<evidence type="ECO:0000256" key="7">
    <source>
        <dbReference type="ARBA" id="ARBA00023136"/>
    </source>
</evidence>
<sequence length="306" mass="33735">MNMFRQFMKASRASIIMVMLIPVALGALGAYMWDGVFHIGLLLLTLLGSALAHLFSNMINDLWDYKNGADSNVEEGIDAITSHSGFLTNGMWSVRTYTFVTWLLFGIAICCGIILSFFSGWWAFVLGLLGGMIAYFYVAPPLKLGYRGKGLGEVAIILSFGVLPVMGSYYVQTAHMDVRALLLSLPIGLLTTLILFNHHFLHWQLDRQAGKKTLIVVWGEAKALRFSKILLLLAALSLVVCTIVGVLPYYSLIACLALIPLYRVYGGLKEHNKSQAYLPLMGGSLQATVRFGAILILIMIIQGLMF</sequence>
<proteinExistence type="predicted"/>
<dbReference type="GO" id="GO:0009234">
    <property type="term" value="P:menaquinone biosynthetic process"/>
    <property type="evidence" value="ECO:0007669"/>
    <property type="project" value="UniProtKB-UniPathway"/>
</dbReference>
<feature type="transmembrane region" description="Helical" evidence="8">
    <location>
        <begin position="178"/>
        <end position="197"/>
    </location>
</feature>
<keyword evidence="3" id="KW-0474">Menaquinone biosynthesis</keyword>
<comment type="caution">
    <text evidence="9">The sequence shown here is derived from an EMBL/GenBank/DDBJ whole genome shotgun (WGS) entry which is preliminary data.</text>
</comment>
<evidence type="ECO:0000256" key="8">
    <source>
        <dbReference type="SAM" id="Phobius"/>
    </source>
</evidence>
<evidence type="ECO:0000256" key="5">
    <source>
        <dbReference type="ARBA" id="ARBA00022692"/>
    </source>
</evidence>
<keyword evidence="4" id="KW-0808">Transferase</keyword>
<dbReference type="PANTHER" id="PTHR13929:SF0">
    <property type="entry name" value="UBIA PRENYLTRANSFERASE DOMAIN-CONTAINING PROTEIN 1"/>
    <property type="match status" value="1"/>
</dbReference>
<organism evidence="9 10">
    <name type="scientific">Paenibacillus crassostreae</name>
    <dbReference type="NCBI Taxonomy" id="1763538"/>
    <lineage>
        <taxon>Bacteria</taxon>
        <taxon>Bacillati</taxon>
        <taxon>Bacillota</taxon>
        <taxon>Bacilli</taxon>
        <taxon>Bacillales</taxon>
        <taxon>Paenibacillaceae</taxon>
        <taxon>Paenibacillus</taxon>
    </lineage>
</organism>
<dbReference type="GO" id="GO:0004659">
    <property type="term" value="F:prenyltransferase activity"/>
    <property type="evidence" value="ECO:0007669"/>
    <property type="project" value="InterPro"/>
</dbReference>
<evidence type="ECO:0000256" key="3">
    <source>
        <dbReference type="ARBA" id="ARBA00022428"/>
    </source>
</evidence>
<keyword evidence="10" id="KW-1185">Reference proteome</keyword>
<comment type="subcellular location">
    <subcellularLocation>
        <location evidence="1">Membrane</location>
        <topology evidence="1">Multi-pass membrane protein</topology>
    </subcellularLocation>
</comment>
<feature type="transmembrane region" description="Helical" evidence="8">
    <location>
        <begin position="36"/>
        <end position="56"/>
    </location>
</feature>
<keyword evidence="5 8" id="KW-0812">Transmembrane</keyword>
<dbReference type="Gene3D" id="1.10.357.140">
    <property type="entry name" value="UbiA prenyltransferase"/>
    <property type="match status" value="1"/>
</dbReference>
<gene>
    <name evidence="9" type="ORF">PNBC_01435</name>
</gene>
<dbReference type="CDD" id="cd13962">
    <property type="entry name" value="PT_UbiA_UBIAD1"/>
    <property type="match status" value="1"/>
</dbReference>
<comment type="pathway">
    <text evidence="2">Quinol/quinone metabolism; menaquinone biosynthesis.</text>
</comment>
<dbReference type="STRING" id="1763538.LPB68_08355"/>
<dbReference type="InterPro" id="IPR044878">
    <property type="entry name" value="UbiA_sf"/>
</dbReference>
<keyword evidence="9" id="KW-0830">Ubiquinone</keyword>
<reference evidence="9 10" key="1">
    <citation type="submission" date="2016-02" db="EMBL/GenBank/DDBJ databases">
        <title>Paenibacillus sp. LPB0068, isolated from Crassostrea gigas.</title>
        <authorList>
            <person name="Shin S.-K."/>
            <person name="Yi H."/>
        </authorList>
    </citation>
    <scope>NUCLEOTIDE SEQUENCE [LARGE SCALE GENOMIC DNA]</scope>
    <source>
        <strain evidence="9 10">LPB0068</strain>
    </source>
</reference>
<evidence type="ECO:0000256" key="6">
    <source>
        <dbReference type="ARBA" id="ARBA00022989"/>
    </source>
</evidence>
<dbReference type="KEGG" id="pcx:LPB68_08355"/>
<feature type="transmembrane region" description="Helical" evidence="8">
    <location>
        <begin position="121"/>
        <end position="138"/>
    </location>
</feature>
<evidence type="ECO:0000256" key="2">
    <source>
        <dbReference type="ARBA" id="ARBA00004863"/>
    </source>
</evidence>
<feature type="transmembrane region" description="Helical" evidence="8">
    <location>
        <begin position="96"/>
        <end position="115"/>
    </location>
</feature>
<dbReference type="GO" id="GO:0016020">
    <property type="term" value="C:membrane"/>
    <property type="evidence" value="ECO:0007669"/>
    <property type="project" value="UniProtKB-SubCell"/>
</dbReference>
<accession>A0A167GLT3</accession>
<evidence type="ECO:0000256" key="4">
    <source>
        <dbReference type="ARBA" id="ARBA00022679"/>
    </source>
</evidence>
<keyword evidence="6 8" id="KW-1133">Transmembrane helix</keyword>
<protein>
    <submittedName>
        <fullName evidence="9">Ubiquinone biosynthesis protein UbiA</fullName>
    </submittedName>
</protein>
<dbReference type="InterPro" id="IPR026046">
    <property type="entry name" value="UBIAD1"/>
</dbReference>
<dbReference type="EMBL" id="LSFN01000002">
    <property type="protein sequence ID" value="OAB77697.1"/>
    <property type="molecule type" value="Genomic_DNA"/>
</dbReference>
<keyword evidence="7 8" id="KW-0472">Membrane</keyword>
<dbReference type="Proteomes" id="UP000077134">
    <property type="component" value="Unassembled WGS sequence"/>
</dbReference>
<name>A0A167GLT3_9BACL</name>
<dbReference type="InterPro" id="IPR000537">
    <property type="entry name" value="UbiA_prenyltransferase"/>
</dbReference>
<feature type="transmembrane region" description="Helical" evidence="8">
    <location>
        <begin position="150"/>
        <end position="172"/>
    </location>
</feature>
<feature type="transmembrane region" description="Helical" evidence="8">
    <location>
        <begin position="229"/>
        <end position="262"/>
    </location>
</feature>
<evidence type="ECO:0000313" key="10">
    <source>
        <dbReference type="Proteomes" id="UP000077134"/>
    </source>
</evidence>
<dbReference type="UniPathway" id="UPA00079"/>
<dbReference type="AlphaFoldDB" id="A0A167GLT3"/>